<feature type="chain" id="PRO_5044190522" description="Peptidase S1 domain-containing protein" evidence="7">
    <location>
        <begin position="33"/>
        <end position="278"/>
    </location>
</feature>
<dbReference type="OrthoDB" id="8440449at2759"/>
<protein>
    <recommendedName>
        <fullName evidence="8">Peptidase S1 domain-containing protein</fullName>
    </recommendedName>
</protein>
<evidence type="ECO:0000256" key="4">
    <source>
        <dbReference type="ARBA" id="ARBA00022825"/>
    </source>
</evidence>
<dbReference type="PANTHER" id="PTHR24271:SF87">
    <property type="entry name" value="ARGININE ESTERASE-LIKE-RELATED"/>
    <property type="match status" value="1"/>
</dbReference>
<keyword evidence="10" id="KW-1185">Reference proteome</keyword>
<evidence type="ECO:0000256" key="7">
    <source>
        <dbReference type="SAM" id="SignalP"/>
    </source>
</evidence>
<dbReference type="AlphaFoldDB" id="A0A3P8YTM1"/>
<dbReference type="PROSITE" id="PS50240">
    <property type="entry name" value="TRYPSIN_DOM"/>
    <property type="match status" value="1"/>
</dbReference>
<keyword evidence="3 6" id="KW-0378">Hydrolase</keyword>
<dbReference type="Bgee" id="ENSELUG00000032063">
    <property type="expression patterns" value="Expressed in ovary and 9 other cell types or tissues"/>
</dbReference>
<dbReference type="GO" id="GO:0006508">
    <property type="term" value="P:proteolysis"/>
    <property type="evidence" value="ECO:0007669"/>
    <property type="project" value="UniProtKB-KW"/>
</dbReference>
<dbReference type="PRINTS" id="PR00722">
    <property type="entry name" value="CHYMOTRYPSIN"/>
</dbReference>
<dbReference type="STRING" id="8010.ENSELUP00000019954"/>
<reference evidence="10" key="1">
    <citation type="journal article" date="2014" name="PLoS ONE">
        <title>The genome and linkage map of the northern pike (Esox lucius): conserved synteny revealed between the salmonid sister group and the Neoteleostei.</title>
        <authorList>
            <person name="Rondeau E.B."/>
            <person name="Minkley D.R."/>
            <person name="Leong J.S."/>
            <person name="Messmer A.M."/>
            <person name="Jantzen J.R."/>
            <person name="von Schalburg K.R."/>
            <person name="Lemon C."/>
            <person name="Bird N.H."/>
            <person name="Koop B.F."/>
        </authorList>
    </citation>
    <scope>NUCLEOTIDE SEQUENCE</scope>
</reference>
<dbReference type="SMART" id="SM00020">
    <property type="entry name" value="Tryp_SPc"/>
    <property type="match status" value="1"/>
</dbReference>
<dbReference type="Gene3D" id="2.40.10.10">
    <property type="entry name" value="Trypsin-like serine proteases"/>
    <property type="match status" value="1"/>
</dbReference>
<dbReference type="CDD" id="cd00190">
    <property type="entry name" value="Tryp_SPc"/>
    <property type="match status" value="1"/>
</dbReference>
<reference evidence="9" key="3">
    <citation type="submission" date="2025-08" db="UniProtKB">
        <authorList>
            <consortium name="Ensembl"/>
        </authorList>
    </citation>
    <scope>IDENTIFICATION</scope>
</reference>
<keyword evidence="5" id="KW-1015">Disulfide bond</keyword>
<feature type="domain" description="Peptidase S1" evidence="8">
    <location>
        <begin position="39"/>
        <end position="277"/>
    </location>
</feature>
<sequence length="278" mass="30569">MHKHFSNTFSEIMAGTCVLFLIITLLPAPGLTDQQNSGIVNGAEARRNSKPYMVSVQTKNKNHICGGFLVSENFVMTAAHCYTWLTENAECRGVNLTVVVGAHDITRQESSSYRIDVKYYHIHPGYNEKTLENDIMLLQLVKTIPKSKAVQQISLPKKDQAVKAKTLCNVAGWGATKTGGTANQRLMEVNVTVIDRSSCQRSWGKTTTITLSMICAGGTAEDYKGVCQGDSGGPLVCKTTAVGIQSFNQKGNCNKPQKPNVYIKIAKYLPWIKCIIKY</sequence>
<proteinExistence type="predicted"/>
<dbReference type="InterPro" id="IPR001254">
    <property type="entry name" value="Trypsin_dom"/>
</dbReference>
<dbReference type="Proteomes" id="UP000265140">
    <property type="component" value="Chromosome 8"/>
</dbReference>
<dbReference type="InterPro" id="IPR018114">
    <property type="entry name" value="TRYPSIN_HIS"/>
</dbReference>
<dbReference type="PROSITE" id="PS00134">
    <property type="entry name" value="TRYPSIN_HIS"/>
    <property type="match status" value="1"/>
</dbReference>
<dbReference type="GO" id="GO:0004252">
    <property type="term" value="F:serine-type endopeptidase activity"/>
    <property type="evidence" value="ECO:0007669"/>
    <property type="project" value="InterPro"/>
</dbReference>
<evidence type="ECO:0000256" key="2">
    <source>
        <dbReference type="ARBA" id="ARBA00022729"/>
    </source>
</evidence>
<organism evidence="9 10">
    <name type="scientific">Esox lucius</name>
    <name type="common">Northern pike</name>
    <dbReference type="NCBI Taxonomy" id="8010"/>
    <lineage>
        <taxon>Eukaryota</taxon>
        <taxon>Metazoa</taxon>
        <taxon>Chordata</taxon>
        <taxon>Craniata</taxon>
        <taxon>Vertebrata</taxon>
        <taxon>Euteleostomi</taxon>
        <taxon>Actinopterygii</taxon>
        <taxon>Neopterygii</taxon>
        <taxon>Teleostei</taxon>
        <taxon>Protacanthopterygii</taxon>
        <taxon>Esociformes</taxon>
        <taxon>Esocidae</taxon>
        <taxon>Esox</taxon>
    </lineage>
</organism>
<evidence type="ECO:0000313" key="10">
    <source>
        <dbReference type="Proteomes" id="UP000265140"/>
    </source>
</evidence>
<dbReference type="OMA" id="NINWISI"/>
<dbReference type="InterPro" id="IPR001314">
    <property type="entry name" value="Peptidase_S1A"/>
</dbReference>
<dbReference type="Pfam" id="PF00089">
    <property type="entry name" value="Trypsin"/>
    <property type="match status" value="1"/>
</dbReference>
<dbReference type="SUPFAM" id="SSF50494">
    <property type="entry name" value="Trypsin-like serine proteases"/>
    <property type="match status" value="1"/>
</dbReference>
<evidence type="ECO:0000313" key="9">
    <source>
        <dbReference type="Ensembl" id="ENSELUP00000019954.2"/>
    </source>
</evidence>
<accession>A0A3P8YTM1</accession>
<feature type="signal peptide" evidence="7">
    <location>
        <begin position="1"/>
        <end position="32"/>
    </location>
</feature>
<dbReference type="PROSITE" id="PS00135">
    <property type="entry name" value="TRYPSIN_SER"/>
    <property type="match status" value="1"/>
</dbReference>
<dbReference type="GeneTree" id="ENSGT00910000144271"/>
<reference evidence="9" key="4">
    <citation type="submission" date="2025-09" db="UniProtKB">
        <authorList>
            <consortium name="Ensembl"/>
        </authorList>
    </citation>
    <scope>IDENTIFICATION</scope>
</reference>
<keyword evidence="1 6" id="KW-0645">Protease</keyword>
<evidence type="ECO:0000256" key="5">
    <source>
        <dbReference type="ARBA" id="ARBA00023157"/>
    </source>
</evidence>
<evidence type="ECO:0000256" key="6">
    <source>
        <dbReference type="RuleBase" id="RU363034"/>
    </source>
</evidence>
<dbReference type="FunFam" id="2.40.10.10:FF:000120">
    <property type="entry name" value="Putative serine protease"/>
    <property type="match status" value="1"/>
</dbReference>
<dbReference type="InterPro" id="IPR033116">
    <property type="entry name" value="TRYPSIN_SER"/>
</dbReference>
<dbReference type="InterPro" id="IPR043504">
    <property type="entry name" value="Peptidase_S1_PA_chymotrypsin"/>
</dbReference>
<keyword evidence="2 7" id="KW-0732">Signal</keyword>
<dbReference type="InParanoid" id="A0A3P8YTM1"/>
<dbReference type="InterPro" id="IPR009003">
    <property type="entry name" value="Peptidase_S1_PA"/>
</dbReference>
<evidence type="ECO:0000256" key="1">
    <source>
        <dbReference type="ARBA" id="ARBA00022670"/>
    </source>
</evidence>
<name>A0A3P8YTM1_ESOLU</name>
<reference evidence="9" key="2">
    <citation type="submission" date="2020-02" db="EMBL/GenBank/DDBJ databases">
        <title>Esox lucius (northern pike) genome, fEsoLuc1, primary haplotype.</title>
        <authorList>
            <person name="Myers G."/>
            <person name="Karagic N."/>
            <person name="Meyer A."/>
            <person name="Pippel M."/>
            <person name="Reichard M."/>
            <person name="Winkler S."/>
            <person name="Tracey A."/>
            <person name="Sims Y."/>
            <person name="Howe K."/>
            <person name="Rhie A."/>
            <person name="Formenti G."/>
            <person name="Durbin R."/>
            <person name="Fedrigo O."/>
            <person name="Jarvis E.D."/>
        </authorList>
    </citation>
    <scope>NUCLEOTIDE SEQUENCE [LARGE SCALE GENOMIC DNA]</scope>
</reference>
<evidence type="ECO:0000256" key="3">
    <source>
        <dbReference type="ARBA" id="ARBA00022801"/>
    </source>
</evidence>
<keyword evidence="4 6" id="KW-0720">Serine protease</keyword>
<dbReference type="PANTHER" id="PTHR24271">
    <property type="entry name" value="KALLIKREIN-RELATED"/>
    <property type="match status" value="1"/>
</dbReference>
<dbReference type="Ensembl" id="ENSELUT00000030235.3">
    <property type="protein sequence ID" value="ENSELUP00000019954.2"/>
    <property type="gene ID" value="ENSELUG00000032063.2"/>
</dbReference>
<evidence type="ECO:0000259" key="8">
    <source>
        <dbReference type="PROSITE" id="PS50240"/>
    </source>
</evidence>